<name>A0A3G5AKA6_9VIRU</name>
<gene>
    <name evidence="3" type="ORF">Sylvanvirus31_2</name>
</gene>
<evidence type="ECO:0000256" key="1">
    <source>
        <dbReference type="SAM" id="MobiDB-lite"/>
    </source>
</evidence>
<organism evidence="3">
    <name type="scientific">Sylvanvirus sp</name>
    <dbReference type="NCBI Taxonomy" id="2487774"/>
    <lineage>
        <taxon>Viruses</taxon>
    </lineage>
</organism>
<proteinExistence type="predicted"/>
<evidence type="ECO:0000256" key="2">
    <source>
        <dbReference type="SAM" id="Phobius"/>
    </source>
</evidence>
<feature type="compositionally biased region" description="Low complexity" evidence="1">
    <location>
        <begin position="239"/>
        <end position="249"/>
    </location>
</feature>
<keyword evidence="2" id="KW-0812">Transmembrane</keyword>
<dbReference type="EMBL" id="MK072537">
    <property type="protein sequence ID" value="AYV87171.1"/>
    <property type="molecule type" value="Genomic_DNA"/>
</dbReference>
<sequence length="455" mass="51091">MKKWKNEEGEGALDTTFEQRKYIEEEGNNIGRLAAQIIHSKHSLRNSAVILEPKWFFLIKLPKYFFLQVAFQLFSFYILHIHSILSLYILNATALKLFIAMSSASSSTPPPLSHSSWSAATQSHSTPGREVIFRAQFPMSELKLTPNQLDMTHPVFTYLQSLPVQGKRAIFKRASNLDGVLFHASCDQVSSPVDASTTFDQVASTSPPEDVDKSKSKSPKKMKLILSPALPPSNSSQRSTSAPAPSSTTPITVTAAFSEQSVCQLFESSFTNAQSIQDLKQELKETQEDLRKTRERVALGDLCRRLDYIGRVCAKLNDSFTTLKTVISHKNSLNMAARTHVEWLESKLTNNMHKAYEWCKSQRIDIGHLTDKERADYTATAIENMAKPCVSEYFSLSEEDQKSIPLHQQGEEAVLRQNEVILGIKEIVNLVKLIENSENIFTAPAELPPLEELKL</sequence>
<accession>A0A3G5AKA6</accession>
<keyword evidence="2" id="KW-0472">Membrane</keyword>
<feature type="region of interest" description="Disordered" evidence="1">
    <location>
        <begin position="199"/>
        <end position="249"/>
    </location>
</feature>
<evidence type="ECO:0000313" key="3">
    <source>
        <dbReference type="EMBL" id="AYV87171.1"/>
    </source>
</evidence>
<keyword evidence="2" id="KW-1133">Transmembrane helix</keyword>
<reference evidence="3" key="1">
    <citation type="submission" date="2018-10" db="EMBL/GenBank/DDBJ databases">
        <title>Hidden diversity of soil giant viruses.</title>
        <authorList>
            <person name="Schulz F."/>
            <person name="Alteio L."/>
            <person name="Goudeau D."/>
            <person name="Ryan E.M."/>
            <person name="Malmstrom R.R."/>
            <person name="Blanchard J."/>
            <person name="Woyke T."/>
        </authorList>
    </citation>
    <scope>NUCLEOTIDE SEQUENCE</scope>
    <source>
        <strain evidence="3">SYV1</strain>
    </source>
</reference>
<feature type="transmembrane region" description="Helical" evidence="2">
    <location>
        <begin position="64"/>
        <end position="90"/>
    </location>
</feature>
<protein>
    <submittedName>
        <fullName evidence="3">Uncharacterized protein</fullName>
    </submittedName>
</protein>